<proteinExistence type="predicted"/>
<keyword evidence="1" id="KW-0805">Transcription regulation</keyword>
<dbReference type="InterPro" id="IPR009057">
    <property type="entry name" value="Homeodomain-like_sf"/>
</dbReference>
<dbReference type="SUPFAM" id="SSF51182">
    <property type="entry name" value="RmlC-like cupins"/>
    <property type="match status" value="1"/>
</dbReference>
<dbReference type="SUPFAM" id="SSF46689">
    <property type="entry name" value="Homeodomain-like"/>
    <property type="match status" value="1"/>
</dbReference>
<dbReference type="RefSeq" id="WP_209686990.1">
    <property type="nucleotide sequence ID" value="NZ_JAGGLU010000007.1"/>
</dbReference>
<dbReference type="InterPro" id="IPR018062">
    <property type="entry name" value="HTH_AraC-typ_CS"/>
</dbReference>
<organism evidence="5 6">
    <name type="scientific">Lactobacillus colini</name>
    <dbReference type="NCBI Taxonomy" id="1819254"/>
    <lineage>
        <taxon>Bacteria</taxon>
        <taxon>Bacillati</taxon>
        <taxon>Bacillota</taxon>
        <taxon>Bacilli</taxon>
        <taxon>Lactobacillales</taxon>
        <taxon>Lactobacillaceae</taxon>
        <taxon>Lactobacillus</taxon>
    </lineage>
</organism>
<accession>A0ABS4MEY1</accession>
<dbReference type="InterPro" id="IPR011051">
    <property type="entry name" value="RmlC_Cupin_sf"/>
</dbReference>
<keyword evidence="2" id="KW-0238">DNA-binding</keyword>
<gene>
    <name evidence="5" type="ORF">J2Z60_001427</name>
</gene>
<dbReference type="Proteomes" id="UP001519292">
    <property type="component" value="Unassembled WGS sequence"/>
</dbReference>
<keyword evidence="3" id="KW-0804">Transcription</keyword>
<dbReference type="SMART" id="SM00342">
    <property type="entry name" value="HTH_ARAC"/>
    <property type="match status" value="1"/>
</dbReference>
<dbReference type="InterPro" id="IPR003313">
    <property type="entry name" value="AraC-bd"/>
</dbReference>
<dbReference type="InterPro" id="IPR018060">
    <property type="entry name" value="HTH_AraC"/>
</dbReference>
<sequence length="336" mass="38519">MNTEILELLQQNNRTQSWDEVRERFKPMIAKEVNGEPVYEFFEALKDKSLKRNGQLISISTQPINSFVPYHIHNYVEIMVVLLGHCIVRTPTEEIPMKQDEIIIMGNKTIHKVEPISNGTIVINIAMKKAAFSLNDLDFLTHSPNAKSVSSLMFSLLSSTNSHGAFNLFHTKHDPHVVNTIYDIISEYYRPDSQSNQIIRLEILELLVRLVRGAGKNPVLQVQKSAQNVNEIDTLTLLLYIEKNFRTANLDQMAKHFGFNPNYLSSYLKKKTGYTFIKLVHIQRINTAAEYLAFTNAPIDKISLEVGYENPSYFYKVFKKFIGCSPAEYRKQAIKG</sequence>
<dbReference type="PROSITE" id="PS00041">
    <property type="entry name" value="HTH_ARAC_FAMILY_1"/>
    <property type="match status" value="1"/>
</dbReference>
<evidence type="ECO:0000259" key="4">
    <source>
        <dbReference type="PROSITE" id="PS01124"/>
    </source>
</evidence>
<evidence type="ECO:0000256" key="2">
    <source>
        <dbReference type="ARBA" id="ARBA00023125"/>
    </source>
</evidence>
<protein>
    <submittedName>
        <fullName evidence="5">AraC-like DNA-binding protein/mannose-6-phosphate isomerase-like protein (Cupin superfamily)</fullName>
    </submittedName>
</protein>
<dbReference type="Gene3D" id="2.60.120.10">
    <property type="entry name" value="Jelly Rolls"/>
    <property type="match status" value="1"/>
</dbReference>
<evidence type="ECO:0000313" key="5">
    <source>
        <dbReference type="EMBL" id="MBP2058250.1"/>
    </source>
</evidence>
<dbReference type="InterPro" id="IPR014710">
    <property type="entry name" value="RmlC-like_jellyroll"/>
</dbReference>
<dbReference type="Pfam" id="PF12833">
    <property type="entry name" value="HTH_18"/>
    <property type="match status" value="1"/>
</dbReference>
<feature type="domain" description="HTH araC/xylS-type" evidence="4">
    <location>
        <begin position="235"/>
        <end position="332"/>
    </location>
</feature>
<dbReference type="PRINTS" id="PR00032">
    <property type="entry name" value="HTHARAC"/>
</dbReference>
<comment type="caution">
    <text evidence="5">The sequence shown here is derived from an EMBL/GenBank/DDBJ whole genome shotgun (WGS) entry which is preliminary data.</text>
</comment>
<dbReference type="PANTHER" id="PTHR43280:SF2">
    <property type="entry name" value="HTH-TYPE TRANSCRIPTIONAL REGULATOR EXSA"/>
    <property type="match status" value="1"/>
</dbReference>
<evidence type="ECO:0000313" key="6">
    <source>
        <dbReference type="Proteomes" id="UP001519292"/>
    </source>
</evidence>
<reference evidence="5 6" key="1">
    <citation type="submission" date="2021-03" db="EMBL/GenBank/DDBJ databases">
        <title>Genomic Encyclopedia of Type Strains, Phase IV (KMG-IV): sequencing the most valuable type-strain genomes for metagenomic binning, comparative biology and taxonomic classification.</title>
        <authorList>
            <person name="Goeker M."/>
        </authorList>
    </citation>
    <scope>NUCLEOTIDE SEQUENCE [LARGE SCALE GENOMIC DNA]</scope>
    <source>
        <strain evidence="5 6">DSM 101872</strain>
    </source>
</reference>
<dbReference type="Gene3D" id="1.10.10.60">
    <property type="entry name" value="Homeodomain-like"/>
    <property type="match status" value="2"/>
</dbReference>
<name>A0ABS4MEY1_9LACO</name>
<dbReference type="PROSITE" id="PS01124">
    <property type="entry name" value="HTH_ARAC_FAMILY_2"/>
    <property type="match status" value="1"/>
</dbReference>
<keyword evidence="6" id="KW-1185">Reference proteome</keyword>
<dbReference type="EMBL" id="JAGGLU010000007">
    <property type="protein sequence ID" value="MBP2058250.1"/>
    <property type="molecule type" value="Genomic_DNA"/>
</dbReference>
<evidence type="ECO:0000256" key="1">
    <source>
        <dbReference type="ARBA" id="ARBA00023015"/>
    </source>
</evidence>
<dbReference type="Pfam" id="PF02311">
    <property type="entry name" value="AraC_binding"/>
    <property type="match status" value="1"/>
</dbReference>
<evidence type="ECO:0000256" key="3">
    <source>
        <dbReference type="ARBA" id="ARBA00023163"/>
    </source>
</evidence>
<dbReference type="PANTHER" id="PTHR43280">
    <property type="entry name" value="ARAC-FAMILY TRANSCRIPTIONAL REGULATOR"/>
    <property type="match status" value="1"/>
</dbReference>
<dbReference type="InterPro" id="IPR020449">
    <property type="entry name" value="Tscrpt_reg_AraC-type_HTH"/>
</dbReference>